<evidence type="ECO:0008006" key="3">
    <source>
        <dbReference type="Google" id="ProtNLM"/>
    </source>
</evidence>
<reference evidence="1" key="1">
    <citation type="submission" date="2019-08" db="EMBL/GenBank/DDBJ databases">
        <title>The improved chromosome-level genome for the pearl oyster Pinctada fucata martensii using PacBio sequencing and Hi-C.</title>
        <authorList>
            <person name="Zheng Z."/>
        </authorList>
    </citation>
    <scope>NUCLEOTIDE SEQUENCE</scope>
    <source>
        <strain evidence="1">ZZ-2019</strain>
        <tissue evidence="1">Adductor muscle</tissue>
    </source>
</reference>
<evidence type="ECO:0000313" key="1">
    <source>
        <dbReference type="EMBL" id="KAK3097491.1"/>
    </source>
</evidence>
<sequence length="233" mass="27034">MDVDEGYGMVGRDDQMDEFWKIWEKGDRRIVVIHGPKLVGKSTFVKYFFDKYSKHDKVIRFDFNMIKNMEEFEYELFCNGNFQEGHTSGCRRVSRCINCVRNLQIKITELGKRRLGRLVFILDNLESMCDDGKERTMGEERTYDLIMRLYILDILKHSPNVSLVIVSTMKHTFARYKVHYVELQELDLHSSSTLLCNVAGHDRCSDKMEIVTKIAKLCGGLPLAIINAGKSKC</sequence>
<dbReference type="Gene3D" id="3.40.50.300">
    <property type="entry name" value="P-loop containing nucleotide triphosphate hydrolases"/>
    <property type="match status" value="1"/>
</dbReference>
<dbReference type="Proteomes" id="UP001186944">
    <property type="component" value="Unassembled WGS sequence"/>
</dbReference>
<protein>
    <recommendedName>
        <fullName evidence="3">AAA+ ATPase domain-containing protein</fullName>
    </recommendedName>
</protein>
<comment type="caution">
    <text evidence="1">The sequence shown here is derived from an EMBL/GenBank/DDBJ whole genome shotgun (WGS) entry which is preliminary data.</text>
</comment>
<gene>
    <name evidence="1" type="ORF">FSP39_010117</name>
</gene>
<keyword evidence="2" id="KW-1185">Reference proteome</keyword>
<dbReference type="InterPro" id="IPR027417">
    <property type="entry name" value="P-loop_NTPase"/>
</dbReference>
<name>A0AA88Y467_PINIB</name>
<dbReference type="AlphaFoldDB" id="A0AA88Y467"/>
<accession>A0AA88Y467</accession>
<dbReference type="SUPFAM" id="SSF52540">
    <property type="entry name" value="P-loop containing nucleoside triphosphate hydrolases"/>
    <property type="match status" value="1"/>
</dbReference>
<dbReference type="EMBL" id="VSWD01000007">
    <property type="protein sequence ID" value="KAK3097491.1"/>
    <property type="molecule type" value="Genomic_DNA"/>
</dbReference>
<proteinExistence type="predicted"/>
<evidence type="ECO:0000313" key="2">
    <source>
        <dbReference type="Proteomes" id="UP001186944"/>
    </source>
</evidence>
<organism evidence="1 2">
    <name type="scientific">Pinctada imbricata</name>
    <name type="common">Atlantic pearl-oyster</name>
    <name type="synonym">Pinctada martensii</name>
    <dbReference type="NCBI Taxonomy" id="66713"/>
    <lineage>
        <taxon>Eukaryota</taxon>
        <taxon>Metazoa</taxon>
        <taxon>Spiralia</taxon>
        <taxon>Lophotrochozoa</taxon>
        <taxon>Mollusca</taxon>
        <taxon>Bivalvia</taxon>
        <taxon>Autobranchia</taxon>
        <taxon>Pteriomorphia</taxon>
        <taxon>Pterioida</taxon>
        <taxon>Pterioidea</taxon>
        <taxon>Pteriidae</taxon>
        <taxon>Pinctada</taxon>
    </lineage>
</organism>